<gene>
    <name evidence="4" type="ORF">HNQ39_004078</name>
</gene>
<keyword evidence="5" id="KW-1185">Reference proteome</keyword>
<feature type="compositionally biased region" description="Pro residues" evidence="2">
    <location>
        <begin position="32"/>
        <end position="44"/>
    </location>
</feature>
<proteinExistence type="predicted"/>
<reference evidence="4 5" key="1">
    <citation type="submission" date="2020-08" db="EMBL/GenBank/DDBJ databases">
        <title>Genomic Encyclopedia of Type Strains, Phase IV (KMG-IV): sequencing the most valuable type-strain genomes for metagenomic binning, comparative biology and taxonomic classification.</title>
        <authorList>
            <person name="Goeker M."/>
        </authorList>
    </citation>
    <scope>NUCLEOTIDE SEQUENCE [LARGE SCALE GENOMIC DNA]</scope>
    <source>
        <strain evidence="4 5">DSM 23562</strain>
    </source>
</reference>
<accession>A0A7W9SSX1</accession>
<comment type="caution">
    <text evidence="4">The sequence shown here is derived from an EMBL/GenBank/DDBJ whole genome shotgun (WGS) entry which is preliminary data.</text>
</comment>
<organism evidence="4 5">
    <name type="scientific">Armatimonas rosea</name>
    <dbReference type="NCBI Taxonomy" id="685828"/>
    <lineage>
        <taxon>Bacteria</taxon>
        <taxon>Bacillati</taxon>
        <taxon>Armatimonadota</taxon>
        <taxon>Armatimonadia</taxon>
        <taxon>Armatimonadales</taxon>
        <taxon>Armatimonadaceae</taxon>
        <taxon>Armatimonas</taxon>
    </lineage>
</organism>
<dbReference type="EMBL" id="JACHGW010000004">
    <property type="protein sequence ID" value="MBB6052257.1"/>
    <property type="molecule type" value="Genomic_DNA"/>
</dbReference>
<feature type="chain" id="PRO_5031014674" evidence="3">
    <location>
        <begin position="24"/>
        <end position="402"/>
    </location>
</feature>
<dbReference type="PROSITE" id="PS50005">
    <property type="entry name" value="TPR"/>
    <property type="match status" value="1"/>
</dbReference>
<evidence type="ECO:0000256" key="2">
    <source>
        <dbReference type="SAM" id="MobiDB-lite"/>
    </source>
</evidence>
<dbReference type="Pfam" id="PF13181">
    <property type="entry name" value="TPR_8"/>
    <property type="match status" value="1"/>
</dbReference>
<feature type="signal peptide" evidence="3">
    <location>
        <begin position="1"/>
        <end position="23"/>
    </location>
</feature>
<sequence>MRCAALVLGLLCLGCRLTPAPSASLGSSPLPSTTPLPTPTPLPLSPALTEKLSDAASRLRAQDASALTALLALESDAKNSAVLSEQLAGLYEELDFTDKLYTLALQATRLDPQYSPGFVRLGRVEQYLGYFDQAEKHLREAVRLAPHSSDAQLAYGLYFQHEAKWPDAERCLKAACDADPATWQLAIVYSQILVQEGKFDLALQAIDTARKVAPDKQMLVFQRAITLAEQATALEKSGQGAQAAALRQEARPAAEQAILKLAQSGPSWFHLSKLRQAMGDQTGALEALEKAHALAPGYLNTRYVFAQALLRQGQRERAQKLLTDDAAQKRQSDRYQQLALGVGQAPDDSEKRRAFARYCQEHRLINRALFEWEQLLQRKPTDPEATQQVKTLTAQRLKDMTQ</sequence>
<evidence type="ECO:0000313" key="4">
    <source>
        <dbReference type="EMBL" id="MBB6052257.1"/>
    </source>
</evidence>
<feature type="region of interest" description="Disordered" evidence="2">
    <location>
        <begin position="23"/>
        <end position="44"/>
    </location>
</feature>
<dbReference type="SUPFAM" id="SSF48452">
    <property type="entry name" value="TPR-like"/>
    <property type="match status" value="1"/>
</dbReference>
<dbReference type="RefSeq" id="WP_184200965.1">
    <property type="nucleotide sequence ID" value="NZ_JACHGW010000004.1"/>
</dbReference>
<evidence type="ECO:0000256" key="1">
    <source>
        <dbReference type="PROSITE-ProRule" id="PRU00339"/>
    </source>
</evidence>
<dbReference type="SMART" id="SM00028">
    <property type="entry name" value="TPR"/>
    <property type="match status" value="3"/>
</dbReference>
<feature type="repeat" description="TPR" evidence="1">
    <location>
        <begin position="115"/>
        <end position="148"/>
    </location>
</feature>
<dbReference type="PANTHER" id="PTHR12558">
    <property type="entry name" value="CELL DIVISION CYCLE 16,23,27"/>
    <property type="match status" value="1"/>
</dbReference>
<protein>
    <submittedName>
        <fullName evidence="4">Tetratricopeptide (TPR) repeat protein</fullName>
    </submittedName>
</protein>
<evidence type="ECO:0000256" key="3">
    <source>
        <dbReference type="SAM" id="SignalP"/>
    </source>
</evidence>
<dbReference type="InterPro" id="IPR019734">
    <property type="entry name" value="TPR_rpt"/>
</dbReference>
<name>A0A7W9SSX1_ARMRO</name>
<dbReference type="AlphaFoldDB" id="A0A7W9SSX1"/>
<dbReference type="InterPro" id="IPR011990">
    <property type="entry name" value="TPR-like_helical_dom_sf"/>
</dbReference>
<dbReference type="PANTHER" id="PTHR12558:SF13">
    <property type="entry name" value="CELL DIVISION CYCLE PROTEIN 27 HOMOLOG"/>
    <property type="match status" value="1"/>
</dbReference>
<dbReference type="Proteomes" id="UP000520814">
    <property type="component" value="Unassembled WGS sequence"/>
</dbReference>
<evidence type="ECO:0000313" key="5">
    <source>
        <dbReference type="Proteomes" id="UP000520814"/>
    </source>
</evidence>
<keyword evidence="1" id="KW-0802">TPR repeat</keyword>
<keyword evidence="3" id="KW-0732">Signal</keyword>
<dbReference type="Pfam" id="PF14559">
    <property type="entry name" value="TPR_19"/>
    <property type="match status" value="1"/>
</dbReference>
<dbReference type="Gene3D" id="1.25.40.10">
    <property type="entry name" value="Tetratricopeptide repeat domain"/>
    <property type="match status" value="2"/>
</dbReference>